<name>A0A4U0XAW8_9PEZI</name>
<feature type="region of interest" description="Disordered" evidence="1">
    <location>
        <begin position="402"/>
        <end position="515"/>
    </location>
</feature>
<dbReference type="PANTHER" id="PTHR22761">
    <property type="entry name" value="CHARGED MULTIVESICULAR BODY PROTEIN"/>
    <property type="match status" value="1"/>
</dbReference>
<dbReference type="GO" id="GO:0006900">
    <property type="term" value="P:vesicle budding from membrane"/>
    <property type="evidence" value="ECO:0007669"/>
    <property type="project" value="TreeGrafter"/>
</dbReference>
<keyword evidence="3" id="KW-1185">Reference proteome</keyword>
<organism evidence="2 3">
    <name type="scientific">Cryomyces minteri</name>
    <dbReference type="NCBI Taxonomy" id="331657"/>
    <lineage>
        <taxon>Eukaryota</taxon>
        <taxon>Fungi</taxon>
        <taxon>Dikarya</taxon>
        <taxon>Ascomycota</taxon>
        <taxon>Pezizomycotina</taxon>
        <taxon>Dothideomycetes</taxon>
        <taxon>Dothideomycetes incertae sedis</taxon>
        <taxon>Cryomyces</taxon>
    </lineage>
</organism>
<evidence type="ECO:0000313" key="2">
    <source>
        <dbReference type="EMBL" id="TKA73251.1"/>
    </source>
</evidence>
<protein>
    <recommendedName>
        <fullName evidence="4">Snf7-domain-containing protein</fullName>
    </recommendedName>
</protein>
<dbReference type="OrthoDB" id="10250120at2759"/>
<evidence type="ECO:0008006" key="4">
    <source>
        <dbReference type="Google" id="ProtNLM"/>
    </source>
</evidence>
<evidence type="ECO:0000313" key="3">
    <source>
        <dbReference type="Proteomes" id="UP000308768"/>
    </source>
</evidence>
<dbReference type="GO" id="GO:0005771">
    <property type="term" value="C:multivesicular body"/>
    <property type="evidence" value="ECO:0007669"/>
    <property type="project" value="TreeGrafter"/>
</dbReference>
<dbReference type="GO" id="GO:0000815">
    <property type="term" value="C:ESCRT III complex"/>
    <property type="evidence" value="ECO:0007669"/>
    <property type="project" value="TreeGrafter"/>
</dbReference>
<dbReference type="Pfam" id="PF03357">
    <property type="entry name" value="Snf7"/>
    <property type="match status" value="1"/>
</dbReference>
<dbReference type="AlphaFoldDB" id="A0A4U0XAW8"/>
<proteinExistence type="predicted"/>
<dbReference type="EMBL" id="NAJN01000444">
    <property type="protein sequence ID" value="TKA73251.1"/>
    <property type="molecule type" value="Genomic_DNA"/>
</dbReference>
<reference evidence="2 3" key="1">
    <citation type="submission" date="2017-03" db="EMBL/GenBank/DDBJ databases">
        <title>Genomes of endolithic fungi from Antarctica.</title>
        <authorList>
            <person name="Coleine C."/>
            <person name="Masonjones S."/>
            <person name="Stajich J.E."/>
        </authorList>
    </citation>
    <scope>NUCLEOTIDE SEQUENCE [LARGE SCALE GENOMIC DNA]</scope>
    <source>
        <strain evidence="2 3">CCFEE 5187</strain>
    </source>
</reference>
<dbReference type="InterPro" id="IPR005024">
    <property type="entry name" value="Snf7_fam"/>
</dbReference>
<comment type="caution">
    <text evidence="2">The sequence shown here is derived from an EMBL/GenBank/DDBJ whole genome shotgun (WGS) entry which is preliminary data.</text>
</comment>
<feature type="compositionally biased region" description="Acidic residues" evidence="1">
    <location>
        <begin position="402"/>
        <end position="415"/>
    </location>
</feature>
<dbReference type="PANTHER" id="PTHR22761:SF18">
    <property type="entry name" value="SORTING PROTEIN SNF7 FAMILY PROTEIN, PUTATIVE (AFU_ORTHOLOGUE AFUA_2G16692)-RELATED"/>
    <property type="match status" value="1"/>
</dbReference>
<dbReference type="STRING" id="331657.A0A4U0XAW8"/>
<dbReference type="Gene3D" id="6.10.140.1230">
    <property type="match status" value="1"/>
</dbReference>
<evidence type="ECO:0000256" key="1">
    <source>
        <dbReference type="SAM" id="MobiDB-lite"/>
    </source>
</evidence>
<dbReference type="GO" id="GO:0009898">
    <property type="term" value="C:cytoplasmic side of plasma membrane"/>
    <property type="evidence" value="ECO:0007669"/>
    <property type="project" value="TreeGrafter"/>
</dbReference>
<dbReference type="GO" id="GO:0032511">
    <property type="term" value="P:late endosome to vacuole transport via multivesicular body sorting pathway"/>
    <property type="evidence" value="ECO:0007669"/>
    <property type="project" value="TreeGrafter"/>
</dbReference>
<gene>
    <name evidence="2" type="ORF">B0A49_03758</name>
</gene>
<accession>A0A4U0XAW8</accession>
<dbReference type="Proteomes" id="UP000308768">
    <property type="component" value="Unassembled WGS sequence"/>
</dbReference>
<feature type="compositionally biased region" description="Basic and acidic residues" evidence="1">
    <location>
        <begin position="416"/>
        <end position="471"/>
    </location>
</feature>
<sequence>MSELLNFILTHEEAFRSRSRLASLYSDFRLQGATNPDGYAANIAAWRDALTAAARAGLIPSQGTDHDLLAIRTGDELARALESRKWGRPLALGTVIQDAVARREMVPLREFLENKTSVYAKSWRVSPWQVVSWGLRQLGLTGGTAAEDKLAVGSFVIMANVEVRPHEGALFVLYIDHLLTSKQAAANAVLDQISSRTSSNIDRIFSRATFEADFAHTLNSTTPLTSNDFTILLRFLSRDRREISYDATTIKFKPSTDALPSPVTEQDTTIASLRTLIASLTHQVAQLTSRITSLDLAARTAVRAQSPASAKSALRLKKLAEATLGARTASLAQLEDVYASIERAADQVAIVRVMGASAGVLRDLHAQVGGVEGVDGVVEALREEMEKVDEIGKIVNEVGEESVAVDEEEVDEEFEKMERVERERREREEAERTRTRLEELERVEAARRKKEEEKEKPRDKTEEPNSEDVARQEQTPVAPTADPTTATATQQPTVEAPQLDADAQPQHPAHALSKDVILDAEMAEKEAIAAQ</sequence>
<feature type="compositionally biased region" description="Low complexity" evidence="1">
    <location>
        <begin position="474"/>
        <end position="498"/>
    </location>
</feature>